<dbReference type="EMBL" id="CP000885">
    <property type="protein sequence ID" value="ABX41619.1"/>
    <property type="molecule type" value="Genomic_DNA"/>
</dbReference>
<dbReference type="Gene3D" id="1.10.10.10">
    <property type="entry name" value="Winged helix-like DNA-binding domain superfamily/Winged helix DNA-binding domain"/>
    <property type="match status" value="1"/>
</dbReference>
<evidence type="ECO:0000256" key="3">
    <source>
        <dbReference type="ARBA" id="ARBA00023125"/>
    </source>
</evidence>
<reference evidence="11" key="1">
    <citation type="submission" date="2007-11" db="EMBL/GenBank/DDBJ databases">
        <title>Complete genome sequence of Clostridium phytofermentans ISDg.</title>
        <authorList>
            <person name="Leschine S.B."/>
            <person name="Warnick T.A."/>
            <person name="Blanchard J.L."/>
            <person name="Schnell D.J."/>
            <person name="Petit E.L."/>
            <person name="LaTouf W.G."/>
            <person name="Copeland A."/>
            <person name="Lucas S."/>
            <person name="Lapidus A."/>
            <person name="Barry K."/>
            <person name="Glavina del Rio T."/>
            <person name="Dalin E."/>
            <person name="Tice H."/>
            <person name="Pitluck S."/>
            <person name="Kiss H."/>
            <person name="Brettin T."/>
            <person name="Bruce D."/>
            <person name="Detter J.C."/>
            <person name="Han C."/>
            <person name="Kuske C."/>
            <person name="Schmutz J."/>
            <person name="Larimer F."/>
            <person name="Land M."/>
            <person name="Hauser L."/>
            <person name="Kyrpides N."/>
            <person name="Kim E.A."/>
            <person name="Richardson P."/>
        </authorList>
    </citation>
    <scope>NUCLEOTIDE SEQUENCE [LARGE SCALE GENOMIC DNA]</scope>
    <source>
        <strain evidence="11">ATCC 700394 / DSM 18823 / ISDg</strain>
    </source>
</reference>
<dbReference type="GO" id="GO:0000156">
    <property type="term" value="F:phosphorelay response regulator activity"/>
    <property type="evidence" value="ECO:0007669"/>
    <property type="project" value="TreeGrafter"/>
</dbReference>
<evidence type="ECO:0000256" key="1">
    <source>
        <dbReference type="ARBA" id="ARBA00018672"/>
    </source>
</evidence>
<dbReference type="AlphaFoldDB" id="A9KNL8"/>
<dbReference type="RefSeq" id="WP_012199273.1">
    <property type="nucleotide sequence ID" value="NC_010001.1"/>
</dbReference>
<dbReference type="PANTHER" id="PTHR48111">
    <property type="entry name" value="REGULATOR OF RPOS"/>
    <property type="match status" value="1"/>
</dbReference>
<dbReference type="PROSITE" id="PS51755">
    <property type="entry name" value="OMPR_PHOB"/>
    <property type="match status" value="1"/>
</dbReference>
<dbReference type="InterPro" id="IPR016032">
    <property type="entry name" value="Sig_transdc_resp-reg_C-effctor"/>
</dbReference>
<evidence type="ECO:0000259" key="8">
    <source>
        <dbReference type="PROSITE" id="PS50110"/>
    </source>
</evidence>
<keyword evidence="11" id="KW-1185">Reference proteome</keyword>
<keyword evidence="6" id="KW-0597">Phosphoprotein</keyword>
<evidence type="ECO:0000256" key="7">
    <source>
        <dbReference type="PROSITE-ProRule" id="PRU01091"/>
    </source>
</evidence>
<keyword evidence="4" id="KW-0804">Transcription</keyword>
<dbReference type="STRING" id="357809.Cphy_1241"/>
<dbReference type="OrthoDB" id="9803564at2"/>
<organism evidence="10 11">
    <name type="scientific">Lachnoclostridium phytofermentans (strain ATCC 700394 / DSM 18823 / ISDg)</name>
    <name type="common">Clostridium phytofermentans</name>
    <dbReference type="NCBI Taxonomy" id="357809"/>
    <lineage>
        <taxon>Bacteria</taxon>
        <taxon>Bacillati</taxon>
        <taxon>Bacillota</taxon>
        <taxon>Clostridia</taxon>
        <taxon>Lachnospirales</taxon>
        <taxon>Lachnospiraceae</taxon>
    </lineage>
</organism>
<evidence type="ECO:0000313" key="11">
    <source>
        <dbReference type="Proteomes" id="UP000000370"/>
    </source>
</evidence>
<evidence type="ECO:0000259" key="9">
    <source>
        <dbReference type="PROSITE" id="PS51755"/>
    </source>
</evidence>
<dbReference type="Pfam" id="PF00486">
    <property type="entry name" value="Trans_reg_C"/>
    <property type="match status" value="1"/>
</dbReference>
<keyword evidence="2" id="KW-0805">Transcription regulation</keyword>
<evidence type="ECO:0000256" key="5">
    <source>
        <dbReference type="ARBA" id="ARBA00024867"/>
    </source>
</evidence>
<dbReference type="InterPro" id="IPR011006">
    <property type="entry name" value="CheY-like_superfamily"/>
</dbReference>
<dbReference type="Pfam" id="PF00072">
    <property type="entry name" value="Response_reg"/>
    <property type="match status" value="1"/>
</dbReference>
<dbReference type="InterPro" id="IPR001789">
    <property type="entry name" value="Sig_transdc_resp-reg_receiver"/>
</dbReference>
<accession>A9KNL8</accession>
<dbReference type="KEGG" id="cpy:Cphy_1241"/>
<dbReference type="SMART" id="SM00448">
    <property type="entry name" value="REC"/>
    <property type="match status" value="1"/>
</dbReference>
<dbReference type="Proteomes" id="UP000000370">
    <property type="component" value="Chromosome"/>
</dbReference>
<dbReference type="HOGENOM" id="CLU_000445_30_3_9"/>
<dbReference type="SUPFAM" id="SSF52172">
    <property type="entry name" value="CheY-like"/>
    <property type="match status" value="1"/>
</dbReference>
<dbReference type="CDD" id="cd17574">
    <property type="entry name" value="REC_OmpR"/>
    <property type="match status" value="1"/>
</dbReference>
<name>A9KNL8_LACP7</name>
<evidence type="ECO:0000256" key="2">
    <source>
        <dbReference type="ARBA" id="ARBA00023015"/>
    </source>
</evidence>
<feature type="domain" description="OmpR/PhoB-type" evidence="9">
    <location>
        <begin position="123"/>
        <end position="218"/>
    </location>
</feature>
<dbReference type="InterPro" id="IPR039420">
    <property type="entry name" value="WalR-like"/>
</dbReference>
<proteinExistence type="predicted"/>
<dbReference type="GO" id="GO:0005829">
    <property type="term" value="C:cytosol"/>
    <property type="evidence" value="ECO:0007669"/>
    <property type="project" value="TreeGrafter"/>
</dbReference>
<sequence length="220" mass="25224">MNHILVVEDDEKLRNGLVLSLSSNNQEVKAAPSIKSAKELLKIHKFDLLILDCNLPDGNGIEFCREISGATEIPIIFLTVNDTEIDIVSAFRVGATDYVTKPFSIMVLRERVKAALRRNKCRDDIYKDDYYYFNFTALEYKIEGVEVILSVVEQKIIKLLVCNKNKIIPRERLIDLVWSCNEEFIDDNALTMAIKRLRFKIGNEAIKTVYGLGYMWVGKI</sequence>
<keyword evidence="3 7" id="KW-0238">DNA-binding</keyword>
<dbReference type="Gene3D" id="3.40.50.2300">
    <property type="match status" value="1"/>
</dbReference>
<dbReference type="GO" id="GO:0032993">
    <property type="term" value="C:protein-DNA complex"/>
    <property type="evidence" value="ECO:0007669"/>
    <property type="project" value="TreeGrafter"/>
</dbReference>
<dbReference type="eggNOG" id="COG0745">
    <property type="taxonomic scope" value="Bacteria"/>
</dbReference>
<dbReference type="CDD" id="cd00383">
    <property type="entry name" value="trans_reg_C"/>
    <property type="match status" value="1"/>
</dbReference>
<dbReference type="GO" id="GO:0006355">
    <property type="term" value="P:regulation of DNA-templated transcription"/>
    <property type="evidence" value="ECO:0007669"/>
    <property type="project" value="InterPro"/>
</dbReference>
<dbReference type="GO" id="GO:0000976">
    <property type="term" value="F:transcription cis-regulatory region binding"/>
    <property type="evidence" value="ECO:0007669"/>
    <property type="project" value="TreeGrafter"/>
</dbReference>
<evidence type="ECO:0000256" key="4">
    <source>
        <dbReference type="ARBA" id="ARBA00023163"/>
    </source>
</evidence>
<evidence type="ECO:0000313" key="10">
    <source>
        <dbReference type="EMBL" id="ABX41619.1"/>
    </source>
</evidence>
<dbReference type="SUPFAM" id="SSF46894">
    <property type="entry name" value="C-terminal effector domain of the bipartite response regulators"/>
    <property type="match status" value="1"/>
</dbReference>
<feature type="modified residue" description="4-aspartylphosphate" evidence="6">
    <location>
        <position position="52"/>
    </location>
</feature>
<dbReference type="SMART" id="SM00862">
    <property type="entry name" value="Trans_reg_C"/>
    <property type="match status" value="1"/>
</dbReference>
<dbReference type="PANTHER" id="PTHR48111:SF73">
    <property type="entry name" value="ALKALINE PHOSPHATASE SYNTHESIS TRANSCRIPTIONAL REGULATORY PROTEIN PHOP"/>
    <property type="match status" value="1"/>
</dbReference>
<dbReference type="PROSITE" id="PS50110">
    <property type="entry name" value="RESPONSE_REGULATORY"/>
    <property type="match status" value="1"/>
</dbReference>
<feature type="domain" description="Response regulatory" evidence="8">
    <location>
        <begin position="3"/>
        <end position="116"/>
    </location>
</feature>
<protein>
    <recommendedName>
        <fullName evidence="1">Stage 0 sporulation protein A homolog</fullName>
    </recommendedName>
</protein>
<dbReference type="InterPro" id="IPR001867">
    <property type="entry name" value="OmpR/PhoB-type_DNA-bd"/>
</dbReference>
<evidence type="ECO:0000256" key="6">
    <source>
        <dbReference type="PROSITE-ProRule" id="PRU00169"/>
    </source>
</evidence>
<comment type="function">
    <text evidence="5">May play the central regulatory role in sporulation. It may be an element of the effector pathway responsible for the activation of sporulation genes in response to nutritional stress. Spo0A may act in concert with spo0H (a sigma factor) to control the expression of some genes that are critical to the sporulation process.</text>
</comment>
<feature type="DNA-binding region" description="OmpR/PhoB-type" evidence="7">
    <location>
        <begin position="123"/>
        <end position="218"/>
    </location>
</feature>
<dbReference type="InterPro" id="IPR036388">
    <property type="entry name" value="WH-like_DNA-bd_sf"/>
</dbReference>
<gene>
    <name evidence="10" type="ordered locus">Cphy_1241</name>
</gene>